<keyword evidence="10" id="KW-0472">Membrane</keyword>
<evidence type="ECO:0000256" key="5">
    <source>
        <dbReference type="ARBA" id="ARBA00022792"/>
    </source>
</evidence>
<keyword evidence="18" id="KW-1185">Reference proteome</keyword>
<dbReference type="Pfam" id="PF08740">
    <property type="entry name" value="BCS1_N"/>
    <property type="match status" value="1"/>
</dbReference>
<dbReference type="PANTHER" id="PTHR23070">
    <property type="entry name" value="BCS1 AAA-TYPE ATPASE"/>
    <property type="match status" value="1"/>
</dbReference>
<evidence type="ECO:0000256" key="7">
    <source>
        <dbReference type="ARBA" id="ARBA00022840"/>
    </source>
</evidence>
<evidence type="ECO:0000313" key="17">
    <source>
        <dbReference type="EMBL" id="GJN91000.1"/>
    </source>
</evidence>
<evidence type="ECO:0000256" key="6">
    <source>
        <dbReference type="ARBA" id="ARBA00022801"/>
    </source>
</evidence>
<evidence type="ECO:0000256" key="8">
    <source>
        <dbReference type="ARBA" id="ARBA00022989"/>
    </source>
</evidence>
<dbReference type="EMBL" id="BQKY01000008">
    <property type="protein sequence ID" value="GJN91000.1"/>
    <property type="molecule type" value="Genomic_DNA"/>
</dbReference>
<feature type="compositionally biased region" description="Low complexity" evidence="14">
    <location>
        <begin position="12"/>
        <end position="31"/>
    </location>
</feature>
<keyword evidence="5" id="KW-0999">Mitochondrion inner membrane</keyword>
<proteinExistence type="inferred from homology"/>
<dbReference type="Pfam" id="PF25426">
    <property type="entry name" value="AAA_lid_BCS1"/>
    <property type="match status" value="1"/>
</dbReference>
<feature type="region of interest" description="Disordered" evidence="14">
    <location>
        <begin position="1"/>
        <end position="32"/>
    </location>
</feature>
<evidence type="ECO:0000256" key="4">
    <source>
        <dbReference type="ARBA" id="ARBA00022741"/>
    </source>
</evidence>
<comment type="subcellular location">
    <subcellularLocation>
        <location evidence="1">Mitochondrion inner membrane</location>
        <topology evidence="1">Single-pass membrane protein</topology>
    </subcellularLocation>
</comment>
<keyword evidence="8" id="KW-1133">Transmembrane helix</keyword>
<feature type="domain" description="BCS1 N-terminal" evidence="16">
    <location>
        <begin position="73"/>
        <end position="272"/>
    </location>
</feature>
<organism evidence="17 18">
    <name type="scientific">Rhodotorula paludigena</name>
    <dbReference type="NCBI Taxonomy" id="86838"/>
    <lineage>
        <taxon>Eukaryota</taxon>
        <taxon>Fungi</taxon>
        <taxon>Dikarya</taxon>
        <taxon>Basidiomycota</taxon>
        <taxon>Pucciniomycotina</taxon>
        <taxon>Microbotryomycetes</taxon>
        <taxon>Sporidiobolales</taxon>
        <taxon>Sporidiobolaceae</taxon>
        <taxon>Rhodotorula</taxon>
    </lineage>
</organism>
<evidence type="ECO:0000256" key="14">
    <source>
        <dbReference type="SAM" id="MobiDB-lite"/>
    </source>
</evidence>
<evidence type="ECO:0000256" key="10">
    <source>
        <dbReference type="ARBA" id="ARBA00023136"/>
    </source>
</evidence>
<keyword evidence="7 12" id="KW-0067">ATP-binding</keyword>
<dbReference type="Proteomes" id="UP001342314">
    <property type="component" value="Unassembled WGS sequence"/>
</dbReference>
<dbReference type="InterPro" id="IPR003959">
    <property type="entry name" value="ATPase_AAA_core"/>
</dbReference>
<dbReference type="InterPro" id="IPR003593">
    <property type="entry name" value="AAA+_ATPase"/>
</dbReference>
<dbReference type="FunFam" id="3.40.50.300:FF:000768">
    <property type="entry name" value="Probable mitochondrial chaperone bcs1"/>
    <property type="match status" value="1"/>
</dbReference>
<dbReference type="GO" id="GO:0034551">
    <property type="term" value="P:mitochondrial respiratory chain complex III assembly"/>
    <property type="evidence" value="ECO:0007669"/>
    <property type="project" value="UniProtKB-ARBA"/>
</dbReference>
<sequence>MPLLMPQNTVQTSTSSLPSSTGTTPSSASDSLIAGDVSGPAAAAVTEQPGGLRGLLQSALDSNPYFSAGFGLMALGVGAQVLRRSAVHAATIAQRRLLVSLEISSKDPSYLWFLQWMSHESARQAQLANRPLRGIEGLASRIRSHELAVETKYEQRKDGSSTAEFSLVPGPGTHYFRYQNAWFQASLAFRFFGVVVKRERATNMLDLNSGTPWETVHLTTLSRDRNLFSSLLAEARQLAQQAQVGRTVIYTAWGAEWRPFGRPREKRLLPSVVLDEGVKERVVQDVQAFMQRGKWYSERGIPYRRGYLLYGPPGSGKSSFIQALAGSLDYNICVLNLSERGLTDDKLNHLLANAPERSIMLLEDIDAAFSTRTQTGEAGFNSNVTFSGLLNALDGVASSTSQRILFLTTNHLEKLDPALIRPGRVDLKELIDDATPFQANELFTRFYADEEGLAEEYFATLRAELVSRLEEAMRAGTRISMAALQGHFIRHGAREAVQEWPELRRMAEMDKALRAQTSEGEKTFLHIEATQGQKTALQLMVDQVEAEIARMRRAKHPVPPEVAPRTPSPAALSADEADPSTLAFLLRLADDHRHAATEAKEKKQRDKKRAKAAAPVTPTQGNAKRLEDLSLSSTPRAPFAAKAASPTFNPVDPLSSGIPYHAATFLSPIPFFERGIFH</sequence>
<name>A0AAV5GM91_9BASI</name>
<reference evidence="17 18" key="1">
    <citation type="submission" date="2021-12" db="EMBL/GenBank/DDBJ databases">
        <title>High titer production of polyol ester of fatty acids by Rhodotorula paludigena BS15 towards product separation-free biomass refinery.</title>
        <authorList>
            <person name="Mano J."/>
            <person name="Ono H."/>
            <person name="Tanaka T."/>
            <person name="Naito K."/>
            <person name="Sushida H."/>
            <person name="Ike M."/>
            <person name="Tokuyasu K."/>
            <person name="Kitaoka M."/>
        </authorList>
    </citation>
    <scope>NUCLEOTIDE SEQUENCE [LARGE SCALE GENOMIC DNA]</scope>
    <source>
        <strain evidence="17 18">BS15</strain>
    </source>
</reference>
<dbReference type="InterPro" id="IPR050747">
    <property type="entry name" value="Mitochondrial_chaperone_BCS1"/>
</dbReference>
<keyword evidence="9" id="KW-0496">Mitochondrion</keyword>
<protein>
    <recommendedName>
        <fullName evidence="19">Mitochondrial chaperone BCS1</fullName>
    </recommendedName>
</protein>
<feature type="region of interest" description="Disordered" evidence="14">
    <location>
        <begin position="555"/>
        <end position="576"/>
    </location>
</feature>
<dbReference type="Pfam" id="PF00004">
    <property type="entry name" value="AAA"/>
    <property type="match status" value="1"/>
</dbReference>
<dbReference type="CDD" id="cd19510">
    <property type="entry name" value="RecA-like_BCS1"/>
    <property type="match status" value="1"/>
</dbReference>
<comment type="catalytic activity">
    <reaction evidence="11">
        <text>ATP + H2O = ADP + phosphate + H(+)</text>
        <dbReference type="Rhea" id="RHEA:13065"/>
        <dbReference type="ChEBI" id="CHEBI:15377"/>
        <dbReference type="ChEBI" id="CHEBI:15378"/>
        <dbReference type="ChEBI" id="CHEBI:30616"/>
        <dbReference type="ChEBI" id="CHEBI:43474"/>
        <dbReference type="ChEBI" id="CHEBI:456216"/>
    </reaction>
    <physiologicalReaction direction="left-to-right" evidence="11">
        <dbReference type="Rhea" id="RHEA:13066"/>
    </physiologicalReaction>
</comment>
<dbReference type="InterPro" id="IPR014851">
    <property type="entry name" value="BCS1_N"/>
</dbReference>
<evidence type="ECO:0000256" key="13">
    <source>
        <dbReference type="SAM" id="Coils"/>
    </source>
</evidence>
<dbReference type="Gene3D" id="3.40.50.300">
    <property type="entry name" value="P-loop containing nucleotide triphosphate hydrolases"/>
    <property type="match status" value="1"/>
</dbReference>
<evidence type="ECO:0008006" key="19">
    <source>
        <dbReference type="Google" id="ProtNLM"/>
    </source>
</evidence>
<dbReference type="PROSITE" id="PS00674">
    <property type="entry name" value="AAA"/>
    <property type="match status" value="1"/>
</dbReference>
<dbReference type="InterPro" id="IPR027417">
    <property type="entry name" value="P-loop_NTPase"/>
</dbReference>
<comment type="caution">
    <text evidence="17">The sequence shown here is derived from an EMBL/GenBank/DDBJ whole genome shotgun (WGS) entry which is preliminary data.</text>
</comment>
<gene>
    <name evidence="17" type="ORF">Rhopal_004014-T1</name>
</gene>
<feature type="compositionally biased region" description="Basic and acidic residues" evidence="14">
    <location>
        <begin position="594"/>
        <end position="604"/>
    </location>
</feature>
<evidence type="ECO:0000256" key="12">
    <source>
        <dbReference type="RuleBase" id="RU003651"/>
    </source>
</evidence>
<feature type="domain" description="AAA+ ATPase" evidence="15">
    <location>
        <begin position="303"/>
        <end position="435"/>
    </location>
</feature>
<dbReference type="InterPro" id="IPR003960">
    <property type="entry name" value="ATPase_AAA_CS"/>
</dbReference>
<evidence type="ECO:0000256" key="11">
    <source>
        <dbReference type="ARBA" id="ARBA00048778"/>
    </source>
</evidence>
<keyword evidence="3" id="KW-0812">Transmembrane</keyword>
<feature type="compositionally biased region" description="Polar residues" evidence="14">
    <location>
        <begin position="1"/>
        <end position="11"/>
    </location>
</feature>
<evidence type="ECO:0000256" key="3">
    <source>
        <dbReference type="ARBA" id="ARBA00022692"/>
    </source>
</evidence>
<keyword evidence="4 12" id="KW-0547">Nucleotide-binding</keyword>
<accession>A0AAV5GM91</accession>
<keyword evidence="6" id="KW-0378">Hydrolase</keyword>
<evidence type="ECO:0000259" key="16">
    <source>
        <dbReference type="SMART" id="SM01024"/>
    </source>
</evidence>
<evidence type="ECO:0000259" key="15">
    <source>
        <dbReference type="SMART" id="SM00382"/>
    </source>
</evidence>
<keyword evidence="13" id="KW-0175">Coiled coil</keyword>
<evidence type="ECO:0000256" key="1">
    <source>
        <dbReference type="ARBA" id="ARBA00004434"/>
    </source>
</evidence>
<dbReference type="SMART" id="SM00382">
    <property type="entry name" value="AAA"/>
    <property type="match status" value="1"/>
</dbReference>
<feature type="region of interest" description="Disordered" evidence="14">
    <location>
        <begin position="594"/>
        <end position="623"/>
    </location>
</feature>
<evidence type="ECO:0000256" key="9">
    <source>
        <dbReference type="ARBA" id="ARBA00023128"/>
    </source>
</evidence>
<evidence type="ECO:0000313" key="18">
    <source>
        <dbReference type="Proteomes" id="UP001342314"/>
    </source>
</evidence>
<dbReference type="AlphaFoldDB" id="A0AAV5GM91"/>
<dbReference type="GO" id="GO:0016887">
    <property type="term" value="F:ATP hydrolysis activity"/>
    <property type="evidence" value="ECO:0007669"/>
    <property type="project" value="InterPro"/>
</dbReference>
<feature type="coiled-coil region" evidence="13">
    <location>
        <begin position="527"/>
        <end position="554"/>
    </location>
</feature>
<evidence type="ECO:0000256" key="2">
    <source>
        <dbReference type="ARBA" id="ARBA00007448"/>
    </source>
</evidence>
<dbReference type="SUPFAM" id="SSF52540">
    <property type="entry name" value="P-loop containing nucleoside triphosphate hydrolases"/>
    <property type="match status" value="1"/>
</dbReference>
<comment type="similarity">
    <text evidence="2">Belongs to the AAA ATPase family. BCS1 subfamily.</text>
</comment>
<dbReference type="InterPro" id="IPR057495">
    <property type="entry name" value="AAA_lid_BCS1"/>
</dbReference>
<dbReference type="GO" id="GO:0005524">
    <property type="term" value="F:ATP binding"/>
    <property type="evidence" value="ECO:0007669"/>
    <property type="project" value="UniProtKB-KW"/>
</dbReference>
<dbReference type="GO" id="GO:0005743">
    <property type="term" value="C:mitochondrial inner membrane"/>
    <property type="evidence" value="ECO:0007669"/>
    <property type="project" value="UniProtKB-SubCell"/>
</dbReference>
<dbReference type="SMART" id="SM01024">
    <property type="entry name" value="BCS1_N"/>
    <property type="match status" value="1"/>
</dbReference>